<sequence length="137" mass="14825">MSSTNILPDQVQEVLGNLADTAFGVSKDVTSTGPKDLVLFEAFSQVESCPNWKAESFWAAASEQAKLQGVNLDISTQLLSISTARQDKQDMTVATATMKLDGEKMDVEMGGNTAAPALPTARRVMDVDEDYSEFDIE</sequence>
<dbReference type="HOGENOM" id="CLU_1865315_0_0_1"/>
<accession>H0ENQ6</accession>
<evidence type="ECO:0000313" key="2">
    <source>
        <dbReference type="Proteomes" id="UP000005446"/>
    </source>
</evidence>
<dbReference type="AlphaFoldDB" id="H0ENQ6"/>
<evidence type="ECO:0000313" key="1">
    <source>
        <dbReference type="EMBL" id="EHK99774.1"/>
    </source>
</evidence>
<dbReference type="InParanoid" id="H0ENQ6"/>
<reference evidence="1 2" key="1">
    <citation type="journal article" date="2012" name="Eukaryot. Cell">
        <title>Genome sequence of the fungus Glarea lozoyensis: the first genome sequence of a species from the Helotiaceae family.</title>
        <authorList>
            <person name="Youssar L."/>
            <person name="Gruening B.A."/>
            <person name="Erxleben A."/>
            <person name="Guenther S."/>
            <person name="Huettel W."/>
        </authorList>
    </citation>
    <scope>NUCLEOTIDE SEQUENCE [LARGE SCALE GENOMIC DNA]</scope>
    <source>
        <strain evidence="2">ATCC 74030 / MF5533</strain>
    </source>
</reference>
<keyword evidence="2" id="KW-1185">Reference proteome</keyword>
<dbReference type="EMBL" id="AGUE01000106">
    <property type="protein sequence ID" value="EHK99774.1"/>
    <property type="molecule type" value="Genomic_DNA"/>
</dbReference>
<comment type="caution">
    <text evidence="1">The sequence shown here is derived from an EMBL/GenBank/DDBJ whole genome shotgun (WGS) entry which is preliminary data.</text>
</comment>
<dbReference type="OrthoDB" id="10345723at2759"/>
<protein>
    <submittedName>
        <fullName evidence="1">Uncharacterized protein</fullName>
    </submittedName>
</protein>
<gene>
    <name evidence="1" type="ORF">M7I_4269</name>
</gene>
<proteinExistence type="predicted"/>
<organism evidence="1 2">
    <name type="scientific">Glarea lozoyensis (strain ATCC 74030 / MF5533)</name>
    <dbReference type="NCBI Taxonomy" id="1104152"/>
    <lineage>
        <taxon>Eukaryota</taxon>
        <taxon>Fungi</taxon>
        <taxon>Dikarya</taxon>
        <taxon>Ascomycota</taxon>
        <taxon>Pezizomycotina</taxon>
        <taxon>Leotiomycetes</taxon>
        <taxon>Helotiales</taxon>
        <taxon>Helotiaceae</taxon>
        <taxon>Glarea</taxon>
    </lineage>
</organism>
<dbReference type="Proteomes" id="UP000005446">
    <property type="component" value="Unassembled WGS sequence"/>
</dbReference>
<name>H0ENQ6_GLAL7</name>